<keyword evidence="8" id="KW-1185">Reference proteome</keyword>
<dbReference type="InterPro" id="IPR022110">
    <property type="entry name" value="CASC1_C"/>
</dbReference>
<evidence type="ECO:0000313" key="7">
    <source>
        <dbReference type="Ensembl" id="ENSJJAP00000010351.1"/>
    </source>
</evidence>
<evidence type="ECO:0000313" key="8">
    <source>
        <dbReference type="Proteomes" id="UP000694385"/>
    </source>
</evidence>
<organism evidence="7 8">
    <name type="scientific">Jaculus jaculus</name>
    <name type="common">Lesser Egyptian jerboa</name>
    <dbReference type="NCBI Taxonomy" id="51337"/>
    <lineage>
        <taxon>Eukaryota</taxon>
        <taxon>Metazoa</taxon>
        <taxon>Chordata</taxon>
        <taxon>Craniata</taxon>
        <taxon>Vertebrata</taxon>
        <taxon>Euteleostomi</taxon>
        <taxon>Mammalia</taxon>
        <taxon>Eutheria</taxon>
        <taxon>Euarchontoglires</taxon>
        <taxon>Glires</taxon>
        <taxon>Rodentia</taxon>
        <taxon>Myomorpha</taxon>
        <taxon>Dipodoidea</taxon>
        <taxon>Dipodidae</taxon>
        <taxon>Dipodinae</taxon>
        <taxon>Jaculus</taxon>
    </lineage>
</organism>
<feature type="domain" description="CASC1 C-terminal" evidence="5">
    <location>
        <begin position="464"/>
        <end position="631"/>
    </location>
</feature>
<dbReference type="AlphaFoldDB" id="A0A8C5KMZ8"/>
<dbReference type="InterPro" id="IPR031826">
    <property type="entry name" value="IC97/Casc1_N"/>
</dbReference>
<dbReference type="Ensembl" id="ENSJJAT00000016808.1">
    <property type="protein sequence ID" value="ENSJJAP00000010351.1"/>
    <property type="gene ID" value="ENSJJAG00000013952.1"/>
</dbReference>
<comment type="similarity">
    <text evidence="1">Belongs to the DNAI7 family.</text>
</comment>
<dbReference type="Proteomes" id="UP000694385">
    <property type="component" value="Unassembled WGS sequence"/>
</dbReference>
<dbReference type="Pfam" id="PF12366">
    <property type="entry name" value="Casc1_C"/>
    <property type="match status" value="1"/>
</dbReference>
<evidence type="ECO:0000259" key="5">
    <source>
        <dbReference type="Pfam" id="PF12366"/>
    </source>
</evidence>
<evidence type="ECO:0000256" key="1">
    <source>
        <dbReference type="ARBA" id="ARBA00024332"/>
    </source>
</evidence>
<feature type="coiled-coil region" evidence="3">
    <location>
        <begin position="13"/>
        <end position="51"/>
    </location>
</feature>
<accession>A0A8C5KMZ8</accession>
<evidence type="ECO:0000259" key="6">
    <source>
        <dbReference type="Pfam" id="PF15927"/>
    </source>
</evidence>
<feature type="region of interest" description="Disordered" evidence="4">
    <location>
        <begin position="284"/>
        <end position="324"/>
    </location>
</feature>
<dbReference type="PANTHER" id="PTHR20929">
    <property type="entry name" value="LUNG ADENOMA SUSCEPTIBILITY 1-RELATED"/>
    <property type="match status" value="1"/>
</dbReference>
<keyword evidence="3" id="KW-0175">Coiled coil</keyword>
<evidence type="ECO:0000256" key="2">
    <source>
        <dbReference type="ARBA" id="ARBA00024414"/>
    </source>
</evidence>
<dbReference type="PANTHER" id="PTHR20929:SF11">
    <property type="entry name" value="DYNEIN AXONEMAL INTERMEDIATE CHAIN 7"/>
    <property type="match status" value="1"/>
</dbReference>
<dbReference type="GO" id="GO:0048487">
    <property type="term" value="F:beta-tubulin binding"/>
    <property type="evidence" value="ECO:0007669"/>
    <property type="project" value="TreeGrafter"/>
</dbReference>
<evidence type="ECO:0000256" key="4">
    <source>
        <dbReference type="SAM" id="MobiDB-lite"/>
    </source>
</evidence>
<protein>
    <recommendedName>
        <fullName evidence="2">Dynein axonemal intermediate chain 7</fullName>
    </recommendedName>
</protein>
<dbReference type="PRINTS" id="PR02043">
    <property type="entry name" value="CANCERSCCP1"/>
</dbReference>
<reference evidence="7" key="1">
    <citation type="submission" date="2025-08" db="UniProtKB">
        <authorList>
            <consortium name="Ensembl"/>
        </authorList>
    </citation>
    <scope>IDENTIFICATION</scope>
</reference>
<name>A0A8C5KMZ8_JACJA</name>
<evidence type="ECO:0000256" key="3">
    <source>
        <dbReference type="SAM" id="Coils"/>
    </source>
</evidence>
<dbReference type="InterPro" id="IPR023247">
    <property type="entry name" value="IC97/Dnai7-like"/>
</dbReference>
<dbReference type="Pfam" id="PF15927">
    <property type="entry name" value="Casc1_N"/>
    <property type="match status" value="1"/>
</dbReference>
<proteinExistence type="inferred from homology"/>
<dbReference type="GeneTree" id="ENSGT00390000004708"/>
<reference evidence="7" key="2">
    <citation type="submission" date="2025-09" db="UniProtKB">
        <authorList>
            <consortium name="Ensembl"/>
        </authorList>
    </citation>
    <scope>IDENTIFICATION</scope>
</reference>
<dbReference type="GO" id="GO:0005930">
    <property type="term" value="C:axoneme"/>
    <property type="evidence" value="ECO:0007669"/>
    <property type="project" value="TreeGrafter"/>
</dbReference>
<feature type="domain" description="IC97/Casc1 N-terminal" evidence="6">
    <location>
        <begin position="28"/>
        <end position="228"/>
    </location>
</feature>
<dbReference type="GO" id="GO:0008017">
    <property type="term" value="F:microtubule binding"/>
    <property type="evidence" value="ECO:0007669"/>
    <property type="project" value="TreeGrafter"/>
</dbReference>
<gene>
    <name evidence="7" type="primary">Dnai7</name>
</gene>
<sequence>MNPKYDFRWKKKISKEERLKLLQEEEERRLKEEEEARLKLEKEELERLEIQRIEDEKWHQLEEKDLERRSEEFSELGLLEGCFLEAERLKRDNRALSQWKHYTNCDGTPDPEVPQELNTFISLWKEETNEAFEAVIEKSKLVLSLIDKMKLAVLETPSYELEDRHVLQCQGSILELQELLHLKFDVATEILLRQASTLADLDSGNMEKIIQDENVTLYVWANLKKNPRYRTIRFSETQTGFEIPRTLAMSNIALRLLHTRYDHVTPLQLAVAETVPDKVDAEVAHPEEQQEVKAEEEHAGGGGGGEEEEMVEVQEEAHAAVPEEQPQVECLSGCWPEDCSEFEATLRLLSEFQVHLAHLFHLKNAVEKPDVTEESEVDLCQYAMLGGVYHLDILELPPQCKAVKGWIIVEIRKEGLQKFKYPPDATEEPDSENTFPPIEVTLEVCENVLFFEDPMIIRWDDKGKHWKKDGISDVLYNREKRLITFSLETLGPVTLIQDAHINMPYQSWELRPLDMNKVLLTVTTVFTDIQIHIKENVCMLASIKLKKRERLSNLEGKWMAPVPFIMALKNAGLNIFPTEYSHFYAIANNKVPVVEMRAYRQMALLSSAFAFGWSKWNLMCNSTKVIFKVKEHPTAESTPAPWALLMFSGDRAQALKMSEDSEVYSEALKEGTEFHSTLFHMAQDFASREAMQRVRDSSCLFIDSVCHMLLSIRVLSYS</sequence>
<feature type="compositionally biased region" description="Acidic residues" evidence="4">
    <location>
        <begin position="305"/>
        <end position="314"/>
    </location>
</feature>
<feature type="compositionally biased region" description="Basic and acidic residues" evidence="4">
    <location>
        <begin position="284"/>
        <end position="299"/>
    </location>
</feature>
<dbReference type="OMA" id="FTRCEKT"/>